<evidence type="ECO:0000256" key="2">
    <source>
        <dbReference type="ARBA" id="ARBA00022723"/>
    </source>
</evidence>
<organism evidence="7">
    <name type="scientific">Caldilineaceae bacterium SB0675_bin_29</name>
    <dbReference type="NCBI Taxonomy" id="2605266"/>
    <lineage>
        <taxon>Bacteria</taxon>
        <taxon>Bacillati</taxon>
        <taxon>Chloroflexota</taxon>
        <taxon>Caldilineae</taxon>
        <taxon>Caldilineales</taxon>
        <taxon>Caldilineaceae</taxon>
    </lineage>
</organism>
<evidence type="ECO:0000256" key="4">
    <source>
        <dbReference type="ARBA" id="ARBA00022833"/>
    </source>
</evidence>
<proteinExistence type="predicted"/>
<dbReference type="Gene3D" id="3.40.140.10">
    <property type="entry name" value="Cytidine Deaminase, domain 2"/>
    <property type="match status" value="1"/>
</dbReference>
<evidence type="ECO:0000313" key="7">
    <source>
        <dbReference type="EMBL" id="MYH62050.1"/>
    </source>
</evidence>
<dbReference type="PROSITE" id="PS50249">
    <property type="entry name" value="MPN"/>
    <property type="match status" value="1"/>
</dbReference>
<dbReference type="EMBL" id="VYDA01000361">
    <property type="protein sequence ID" value="MYH62050.1"/>
    <property type="molecule type" value="Genomic_DNA"/>
</dbReference>
<name>A0A6B1G0P9_9CHLR</name>
<evidence type="ECO:0000256" key="5">
    <source>
        <dbReference type="ARBA" id="ARBA00023049"/>
    </source>
</evidence>
<reference evidence="7" key="1">
    <citation type="submission" date="2019-09" db="EMBL/GenBank/DDBJ databases">
        <title>Characterisation of the sponge microbiome using genome-centric metagenomics.</title>
        <authorList>
            <person name="Engelberts J.P."/>
            <person name="Robbins S.J."/>
            <person name="De Goeij J.M."/>
            <person name="Aranda M."/>
            <person name="Bell S.C."/>
            <person name="Webster N.S."/>
        </authorList>
    </citation>
    <scope>NUCLEOTIDE SEQUENCE</scope>
    <source>
        <strain evidence="7">SB0675_bin_29</strain>
    </source>
</reference>
<dbReference type="SMART" id="SM00232">
    <property type="entry name" value="JAB_MPN"/>
    <property type="match status" value="1"/>
</dbReference>
<evidence type="ECO:0000256" key="3">
    <source>
        <dbReference type="ARBA" id="ARBA00022801"/>
    </source>
</evidence>
<keyword evidence="2" id="KW-0479">Metal-binding</keyword>
<comment type="caution">
    <text evidence="7">The sequence shown here is derived from an EMBL/GenBank/DDBJ whole genome shotgun (WGS) entry which is preliminary data.</text>
</comment>
<dbReference type="PANTHER" id="PTHR34858">
    <property type="entry name" value="CYSO-CYSTEINE PEPTIDASE"/>
    <property type="match status" value="1"/>
</dbReference>
<dbReference type="InterPro" id="IPR028090">
    <property type="entry name" value="JAB_dom_prok"/>
</dbReference>
<dbReference type="InterPro" id="IPR037518">
    <property type="entry name" value="MPN"/>
</dbReference>
<dbReference type="PANTHER" id="PTHR34858:SF1">
    <property type="entry name" value="CYSO-CYSTEINE PEPTIDASE"/>
    <property type="match status" value="1"/>
</dbReference>
<gene>
    <name evidence="7" type="ORF">F4148_09900</name>
</gene>
<accession>A0A6B1G0P9</accession>
<dbReference type="InterPro" id="IPR000555">
    <property type="entry name" value="JAMM/MPN+_dom"/>
</dbReference>
<dbReference type="GO" id="GO:0008270">
    <property type="term" value="F:zinc ion binding"/>
    <property type="evidence" value="ECO:0007669"/>
    <property type="project" value="TreeGrafter"/>
</dbReference>
<feature type="domain" description="MPN" evidence="6">
    <location>
        <begin position="4"/>
        <end position="125"/>
    </location>
</feature>
<evidence type="ECO:0000259" key="6">
    <source>
        <dbReference type="PROSITE" id="PS50249"/>
    </source>
</evidence>
<sequence length="203" mass="22907">MSIVHLARTVYDGIVDHAREGKPEEICGILRGREGRATQLYRARNLAEDRIDNYDVDPQTLLKQFEFEEAGDEMVAIYHSHPVSVAYPSATDAWNAHYPETYYLICSLEFDDAPVIRAFRMEPQWPDADLDAARDTIPFDEVRPGLFGYYQAPSAPEPQELGDFLSGTAPPLYIVFATDEAGTVDDFRVVGVREFPVQVFENA</sequence>
<dbReference type="GO" id="GO:0008235">
    <property type="term" value="F:metalloexopeptidase activity"/>
    <property type="evidence" value="ECO:0007669"/>
    <property type="project" value="TreeGrafter"/>
</dbReference>
<dbReference type="SUPFAM" id="SSF102712">
    <property type="entry name" value="JAB1/MPN domain"/>
    <property type="match status" value="1"/>
</dbReference>
<dbReference type="CDD" id="cd08070">
    <property type="entry name" value="MPN_like"/>
    <property type="match status" value="1"/>
</dbReference>
<dbReference type="GO" id="GO:0006508">
    <property type="term" value="P:proteolysis"/>
    <property type="evidence" value="ECO:0007669"/>
    <property type="project" value="UniProtKB-KW"/>
</dbReference>
<dbReference type="AlphaFoldDB" id="A0A6B1G0P9"/>
<keyword evidence="3" id="KW-0378">Hydrolase</keyword>
<keyword evidence="5" id="KW-0482">Metalloprotease</keyword>
<dbReference type="InterPro" id="IPR051929">
    <property type="entry name" value="VirAsm_ModProt"/>
</dbReference>
<protein>
    <submittedName>
        <fullName evidence="7">M67 family metallopeptidase</fullName>
    </submittedName>
</protein>
<keyword evidence="4" id="KW-0862">Zinc</keyword>
<evidence type="ECO:0000256" key="1">
    <source>
        <dbReference type="ARBA" id="ARBA00022670"/>
    </source>
</evidence>
<keyword evidence="1" id="KW-0645">Protease</keyword>
<dbReference type="Pfam" id="PF14464">
    <property type="entry name" value="Prok-JAB"/>
    <property type="match status" value="1"/>
</dbReference>